<dbReference type="Proteomes" id="UP000286678">
    <property type="component" value="Unassembled WGS sequence"/>
</dbReference>
<proteinExistence type="predicted"/>
<feature type="region of interest" description="Disordered" evidence="4">
    <location>
        <begin position="343"/>
        <end position="363"/>
    </location>
</feature>
<evidence type="ECO:0000256" key="3">
    <source>
        <dbReference type="ARBA" id="ARBA00023163"/>
    </source>
</evidence>
<organism evidence="7 8">
    <name type="scientific">Pseudidiomarina aquimaris</name>
    <dbReference type="NCBI Taxonomy" id="641841"/>
    <lineage>
        <taxon>Bacteria</taxon>
        <taxon>Pseudomonadati</taxon>
        <taxon>Pseudomonadota</taxon>
        <taxon>Gammaproteobacteria</taxon>
        <taxon>Alteromonadales</taxon>
        <taxon>Idiomarinaceae</taxon>
        <taxon>Pseudidiomarina</taxon>
    </lineage>
</organism>
<keyword evidence="8" id="KW-1185">Reference proteome</keyword>
<evidence type="ECO:0000259" key="6">
    <source>
        <dbReference type="PROSITE" id="PS01124"/>
    </source>
</evidence>
<gene>
    <name evidence="7" type="ORF">CWE21_09650</name>
</gene>
<evidence type="ECO:0000313" key="7">
    <source>
        <dbReference type="EMBL" id="RUO46859.1"/>
    </source>
</evidence>
<evidence type="ECO:0000313" key="8">
    <source>
        <dbReference type="Proteomes" id="UP000286678"/>
    </source>
</evidence>
<evidence type="ECO:0000256" key="5">
    <source>
        <dbReference type="SAM" id="Phobius"/>
    </source>
</evidence>
<dbReference type="Gene3D" id="1.10.10.60">
    <property type="entry name" value="Homeodomain-like"/>
    <property type="match status" value="1"/>
</dbReference>
<dbReference type="AlphaFoldDB" id="A0A432XDN9"/>
<sequence>MFSQIIQLQPVNVLQIVFTTVALLGAILVWKMDRYRGFLLLFIYYAILMMLNLYEETRSNREIYIITPIFTLIKGPIVYFLVRSLINEKPITSKLKLLHLTPAILALPFTKNVQLLILIATFSQIAYLIASLVLVKRYHSVSMAVRSDALSLKLDWVNKIIYVFLLFALIDLSRLNLQPFNAFEIKAVWYFIDLLVAFFLVCFLIIKATHKPELFNDMVPYENLEIRYREYNVQPDLRLAKQIFADIKKVVLEKGLYKQPRLSLIEVANETGFKLKDVSWSINFASGYNFCEFINDMRIDEVKKQIAQQEESQKNILEIAFDSGFNSKSVFYNTFKSTVGMTPSQYRKSQKNSIHTEPTSPLN</sequence>
<dbReference type="SMART" id="SM00342">
    <property type="entry name" value="HTH_ARAC"/>
    <property type="match status" value="1"/>
</dbReference>
<feature type="transmembrane region" description="Helical" evidence="5">
    <location>
        <begin position="187"/>
        <end position="206"/>
    </location>
</feature>
<name>A0A432XDN9_9GAMM</name>
<feature type="transmembrane region" description="Helical" evidence="5">
    <location>
        <begin position="115"/>
        <end position="135"/>
    </location>
</feature>
<dbReference type="InterPro" id="IPR018062">
    <property type="entry name" value="HTH_AraC-typ_CS"/>
</dbReference>
<keyword evidence="5" id="KW-1133">Transmembrane helix</keyword>
<keyword evidence="3" id="KW-0804">Transcription</keyword>
<dbReference type="InterPro" id="IPR009057">
    <property type="entry name" value="Homeodomain-like_sf"/>
</dbReference>
<keyword evidence="5" id="KW-0812">Transmembrane</keyword>
<dbReference type="Pfam" id="PF12833">
    <property type="entry name" value="HTH_18"/>
    <property type="match status" value="1"/>
</dbReference>
<dbReference type="PANTHER" id="PTHR43280:SF29">
    <property type="entry name" value="ARAC-FAMILY TRANSCRIPTIONAL REGULATOR"/>
    <property type="match status" value="1"/>
</dbReference>
<dbReference type="PRINTS" id="PR00032">
    <property type="entry name" value="HTHARAC"/>
</dbReference>
<feature type="transmembrane region" description="Helical" evidence="5">
    <location>
        <begin position="36"/>
        <end position="54"/>
    </location>
</feature>
<accession>A0A432XDN9</accession>
<evidence type="ECO:0000256" key="4">
    <source>
        <dbReference type="SAM" id="MobiDB-lite"/>
    </source>
</evidence>
<evidence type="ECO:0000256" key="1">
    <source>
        <dbReference type="ARBA" id="ARBA00023015"/>
    </source>
</evidence>
<dbReference type="InterPro" id="IPR018060">
    <property type="entry name" value="HTH_AraC"/>
</dbReference>
<protein>
    <recommendedName>
        <fullName evidence="6">HTH araC/xylS-type domain-containing protein</fullName>
    </recommendedName>
</protein>
<dbReference type="SUPFAM" id="SSF46689">
    <property type="entry name" value="Homeodomain-like"/>
    <property type="match status" value="1"/>
</dbReference>
<dbReference type="EMBL" id="PIPT01000007">
    <property type="protein sequence ID" value="RUO46859.1"/>
    <property type="molecule type" value="Genomic_DNA"/>
</dbReference>
<feature type="transmembrane region" description="Helical" evidence="5">
    <location>
        <begin position="156"/>
        <end position="175"/>
    </location>
</feature>
<keyword evidence="5" id="KW-0472">Membrane</keyword>
<dbReference type="PROSITE" id="PS00041">
    <property type="entry name" value="HTH_ARAC_FAMILY_1"/>
    <property type="match status" value="1"/>
</dbReference>
<feature type="domain" description="HTH araC/xylS-type" evidence="6">
    <location>
        <begin position="246"/>
        <end position="349"/>
    </location>
</feature>
<dbReference type="InterPro" id="IPR020449">
    <property type="entry name" value="Tscrpt_reg_AraC-type_HTH"/>
</dbReference>
<dbReference type="GO" id="GO:0003700">
    <property type="term" value="F:DNA-binding transcription factor activity"/>
    <property type="evidence" value="ECO:0007669"/>
    <property type="project" value="InterPro"/>
</dbReference>
<feature type="transmembrane region" description="Helical" evidence="5">
    <location>
        <begin position="63"/>
        <end position="82"/>
    </location>
</feature>
<dbReference type="OrthoDB" id="345413at2"/>
<keyword evidence="2" id="KW-0238">DNA-binding</keyword>
<dbReference type="GO" id="GO:0043565">
    <property type="term" value="F:sequence-specific DNA binding"/>
    <property type="evidence" value="ECO:0007669"/>
    <property type="project" value="InterPro"/>
</dbReference>
<keyword evidence="1" id="KW-0805">Transcription regulation</keyword>
<comment type="caution">
    <text evidence="7">The sequence shown here is derived from an EMBL/GenBank/DDBJ whole genome shotgun (WGS) entry which is preliminary data.</text>
</comment>
<dbReference type="RefSeq" id="WP_126834236.1">
    <property type="nucleotide sequence ID" value="NZ_PIPT01000007.1"/>
</dbReference>
<reference evidence="8" key="1">
    <citation type="journal article" date="2018" name="Front. Microbiol.">
        <title>Genome-Based Analysis Reveals the Taxonomy and Diversity of the Family Idiomarinaceae.</title>
        <authorList>
            <person name="Liu Y."/>
            <person name="Lai Q."/>
            <person name="Shao Z."/>
        </authorList>
    </citation>
    <scope>NUCLEOTIDE SEQUENCE [LARGE SCALE GENOMIC DNA]</scope>
    <source>
        <strain evidence="8">SW15</strain>
    </source>
</reference>
<dbReference type="PROSITE" id="PS01124">
    <property type="entry name" value="HTH_ARAC_FAMILY_2"/>
    <property type="match status" value="1"/>
</dbReference>
<feature type="transmembrane region" description="Helical" evidence="5">
    <location>
        <begin position="12"/>
        <end position="30"/>
    </location>
</feature>
<dbReference type="PANTHER" id="PTHR43280">
    <property type="entry name" value="ARAC-FAMILY TRANSCRIPTIONAL REGULATOR"/>
    <property type="match status" value="1"/>
</dbReference>
<evidence type="ECO:0000256" key="2">
    <source>
        <dbReference type="ARBA" id="ARBA00023125"/>
    </source>
</evidence>